<keyword evidence="9" id="KW-0807">Transducer</keyword>
<dbReference type="PANTHER" id="PTHR28097">
    <property type="entry name" value="PHEROMONE A FACTOR RECEPTOR"/>
    <property type="match status" value="1"/>
</dbReference>
<reference evidence="12 13" key="1">
    <citation type="submission" date="2019-11" db="EMBL/GenBank/DDBJ databases">
        <title>Venturia inaequalis Genome Resource.</title>
        <authorList>
            <person name="Lichtner F.J."/>
        </authorList>
    </citation>
    <scope>NUCLEOTIDE SEQUENCE [LARGE SCALE GENOMIC DNA]</scope>
    <source>
        <strain evidence="12">Bline_iso_100314</strain>
    </source>
</reference>
<proteinExistence type="inferred from homology"/>
<feature type="compositionally biased region" description="Polar residues" evidence="10">
    <location>
        <begin position="209"/>
        <end position="223"/>
    </location>
</feature>
<keyword evidence="6" id="KW-0297">G-protein coupled receptor</keyword>
<protein>
    <submittedName>
        <fullName evidence="12">Uncharacterized protein</fullName>
    </submittedName>
</protein>
<keyword evidence="7 11" id="KW-0472">Membrane</keyword>
<dbReference type="Proteomes" id="UP000433883">
    <property type="component" value="Unassembled WGS sequence"/>
</dbReference>
<evidence type="ECO:0000256" key="6">
    <source>
        <dbReference type="ARBA" id="ARBA00023040"/>
    </source>
</evidence>
<dbReference type="InterPro" id="IPR001499">
    <property type="entry name" value="GPCR_STE3"/>
</dbReference>
<feature type="compositionally biased region" description="Basic and acidic residues" evidence="10">
    <location>
        <begin position="224"/>
        <end position="233"/>
    </location>
</feature>
<accession>A0A8H3Z5H0</accession>
<evidence type="ECO:0000256" key="5">
    <source>
        <dbReference type="ARBA" id="ARBA00022989"/>
    </source>
</evidence>
<name>A0A8H3Z5H0_VENIN</name>
<evidence type="ECO:0000256" key="7">
    <source>
        <dbReference type="ARBA" id="ARBA00023136"/>
    </source>
</evidence>
<feature type="compositionally biased region" description="Low complexity" evidence="10">
    <location>
        <begin position="181"/>
        <end position="190"/>
    </location>
</feature>
<feature type="region of interest" description="Disordered" evidence="10">
    <location>
        <begin position="181"/>
        <end position="233"/>
    </location>
</feature>
<dbReference type="GO" id="GO:0005886">
    <property type="term" value="C:plasma membrane"/>
    <property type="evidence" value="ECO:0007669"/>
    <property type="project" value="TreeGrafter"/>
</dbReference>
<evidence type="ECO:0000256" key="8">
    <source>
        <dbReference type="ARBA" id="ARBA00023170"/>
    </source>
</evidence>
<keyword evidence="5 11" id="KW-1133">Transmembrane helix</keyword>
<dbReference type="GO" id="GO:0000750">
    <property type="term" value="P:pheromone-dependent signal transduction involved in conjugation with cellular fusion"/>
    <property type="evidence" value="ECO:0007669"/>
    <property type="project" value="TreeGrafter"/>
</dbReference>
<evidence type="ECO:0000256" key="9">
    <source>
        <dbReference type="ARBA" id="ARBA00023224"/>
    </source>
</evidence>
<comment type="subcellular location">
    <subcellularLocation>
        <location evidence="1">Membrane</location>
        <topology evidence="1">Multi-pass membrane protein</topology>
    </subcellularLocation>
</comment>
<evidence type="ECO:0000256" key="4">
    <source>
        <dbReference type="ARBA" id="ARBA00022692"/>
    </source>
</evidence>
<keyword evidence="4 11" id="KW-0812">Transmembrane</keyword>
<comment type="caution">
    <text evidence="12">The sequence shown here is derived from an EMBL/GenBank/DDBJ whole genome shotgun (WGS) entry which is preliminary data.</text>
</comment>
<dbReference type="EMBL" id="WNWQ01000060">
    <property type="protein sequence ID" value="KAE9981327.1"/>
    <property type="molecule type" value="Genomic_DNA"/>
</dbReference>
<evidence type="ECO:0000256" key="1">
    <source>
        <dbReference type="ARBA" id="ARBA00004141"/>
    </source>
</evidence>
<evidence type="ECO:0000256" key="2">
    <source>
        <dbReference type="ARBA" id="ARBA00011085"/>
    </source>
</evidence>
<evidence type="ECO:0000313" key="12">
    <source>
        <dbReference type="EMBL" id="KAE9981327.1"/>
    </source>
</evidence>
<keyword evidence="3" id="KW-0589">Pheromone response</keyword>
<evidence type="ECO:0000256" key="10">
    <source>
        <dbReference type="SAM" id="MobiDB-lite"/>
    </source>
</evidence>
<keyword evidence="8" id="KW-0675">Receptor</keyword>
<dbReference type="PRINTS" id="PR00899">
    <property type="entry name" value="GPCRSTE3"/>
</dbReference>
<evidence type="ECO:0000313" key="13">
    <source>
        <dbReference type="Proteomes" id="UP000433883"/>
    </source>
</evidence>
<comment type="similarity">
    <text evidence="2">Belongs to the G-protein coupled receptor 4 family.</text>
</comment>
<feature type="transmembrane region" description="Helical" evidence="11">
    <location>
        <begin position="85"/>
        <end position="104"/>
    </location>
</feature>
<dbReference type="PANTHER" id="PTHR28097:SF1">
    <property type="entry name" value="PHEROMONE A FACTOR RECEPTOR"/>
    <property type="match status" value="1"/>
</dbReference>
<dbReference type="GO" id="GO:0004932">
    <property type="term" value="F:mating-type factor pheromone receptor activity"/>
    <property type="evidence" value="ECO:0007669"/>
    <property type="project" value="InterPro"/>
</dbReference>
<feature type="transmembrane region" description="Helical" evidence="11">
    <location>
        <begin position="21"/>
        <end position="42"/>
    </location>
</feature>
<dbReference type="Pfam" id="PF02076">
    <property type="entry name" value="STE3"/>
    <property type="match status" value="1"/>
</dbReference>
<dbReference type="AlphaFoldDB" id="A0A8H3Z5H0"/>
<sequence>MYTHRRSISALLQSSNQTRTRFLRLFILSLLILAPALPSYILTLVKFLQPDPMTGAPLHAYSWSTVHTDWNQVELIPAGYGAPQWDRWCWIAYGYVVFFCFGVGEDARREYRNWATASGLGRVFPSLQKEEQGPKEVFSPNTSRGSVVSYMTRKTGWFSGKSGHDTSVDAVSSKLSWLSSVSGSSELSGSTAYELPIVEPSRQPKEATKATTGSEQGDQSHQSRSSDKITEGKTSKWSSFVNMPGSFAQAVAGAQNLPRRPLPSATFLSITSFDGSISGGDSRVKRMEHV</sequence>
<gene>
    <name evidence="12" type="ORF">BLS_007577</name>
</gene>
<evidence type="ECO:0000256" key="3">
    <source>
        <dbReference type="ARBA" id="ARBA00022507"/>
    </source>
</evidence>
<evidence type="ECO:0000256" key="11">
    <source>
        <dbReference type="SAM" id="Phobius"/>
    </source>
</evidence>
<organism evidence="12 13">
    <name type="scientific">Venturia inaequalis</name>
    <name type="common">Apple scab fungus</name>
    <dbReference type="NCBI Taxonomy" id="5025"/>
    <lineage>
        <taxon>Eukaryota</taxon>
        <taxon>Fungi</taxon>
        <taxon>Dikarya</taxon>
        <taxon>Ascomycota</taxon>
        <taxon>Pezizomycotina</taxon>
        <taxon>Dothideomycetes</taxon>
        <taxon>Pleosporomycetidae</taxon>
        <taxon>Venturiales</taxon>
        <taxon>Venturiaceae</taxon>
        <taxon>Venturia</taxon>
    </lineage>
</organism>